<proteinExistence type="predicted"/>
<accession>A0AAP9UDT5</accession>
<dbReference type="Proteomes" id="UP000515243">
    <property type="component" value="Chromosome 1"/>
</dbReference>
<organism evidence="1 2">
    <name type="scientific">Clostridium butyricum</name>
    <dbReference type="NCBI Taxonomy" id="1492"/>
    <lineage>
        <taxon>Bacteria</taxon>
        <taxon>Bacillati</taxon>
        <taxon>Bacillota</taxon>
        <taxon>Clostridia</taxon>
        <taxon>Eubacteriales</taxon>
        <taxon>Clostridiaceae</taxon>
        <taxon>Clostridium</taxon>
    </lineage>
</organism>
<protein>
    <submittedName>
        <fullName evidence="1">Transcription factor</fullName>
    </submittedName>
</protein>
<dbReference type="AlphaFoldDB" id="A0AAP9UDT5"/>
<evidence type="ECO:0000313" key="1">
    <source>
        <dbReference type="EMBL" id="QMW90537.1"/>
    </source>
</evidence>
<evidence type="ECO:0000313" key="2">
    <source>
        <dbReference type="Proteomes" id="UP000515243"/>
    </source>
</evidence>
<dbReference type="GeneID" id="92943712"/>
<dbReference type="RefSeq" id="WP_035761617.1">
    <property type="nucleotide sequence ID" value="NZ_AP019716.1"/>
</dbReference>
<name>A0AAP9UDT5_CLOBU</name>
<sequence>MEQVLISRETLAKRWDVTTRTVINYEQEGMITRNPNIPVPRYNLEEIMRLEGTELSPLSPLERRRLEKSIEELTKERDYWKSKVETVKSALA</sequence>
<dbReference type="EMBL" id="CP040626">
    <property type="protein sequence ID" value="QMW90537.1"/>
    <property type="molecule type" value="Genomic_DNA"/>
</dbReference>
<gene>
    <name evidence="1" type="ORF">FF104_06070</name>
</gene>
<reference evidence="1 2" key="1">
    <citation type="submission" date="2019-05" db="EMBL/GenBank/DDBJ databases">
        <authorList>
            <person name="Schori C."/>
            <person name="Ahrens C."/>
        </authorList>
    </citation>
    <scope>NUCLEOTIDE SEQUENCE [LARGE SCALE GENOMIC DNA]</scope>
    <source>
        <strain evidence="1 2">DSM 10702</strain>
    </source>
</reference>